<organism evidence="2">
    <name type="scientific">Salmonella enterica</name>
    <name type="common">Salmonella choleraesuis</name>
    <dbReference type="NCBI Taxonomy" id="28901"/>
    <lineage>
        <taxon>Bacteria</taxon>
        <taxon>Pseudomonadati</taxon>
        <taxon>Pseudomonadota</taxon>
        <taxon>Gammaproteobacteria</taxon>
        <taxon>Enterobacterales</taxon>
        <taxon>Enterobacteriaceae</taxon>
        <taxon>Salmonella</taxon>
    </lineage>
</organism>
<protein>
    <submittedName>
        <fullName evidence="2">DNA breaking-rejoining protein</fullName>
    </submittedName>
</protein>
<comment type="caution">
    <text evidence="2">The sequence shown here is derived from an EMBL/GenBank/DDBJ whole genome shotgun (WGS) entry which is preliminary data.</text>
</comment>
<evidence type="ECO:0000256" key="1">
    <source>
        <dbReference type="SAM" id="MobiDB-lite"/>
    </source>
</evidence>
<sequence length="126" mass="13999">MAKKDEKVKRLQELAEILGREPDISGSTEEIIQRLKEWEEEVGSQSETVDTASEISPTENVNTDETDGSDKPQVGIVMVRALCTLHIDALSPDSERPLELVKKGDRVRIPASLLDEMIEDGLVERA</sequence>
<name>A0A402WBC8_SALER</name>
<dbReference type="Gene3D" id="3.40.5.70">
    <property type="entry name" value="DNA packaging chaperone protein FI, C-terminal beta-strand domain"/>
    <property type="match status" value="1"/>
</dbReference>
<dbReference type="EMBL" id="RSUV01000002">
    <property type="protein sequence ID" value="MIV42872.1"/>
    <property type="molecule type" value="Genomic_DNA"/>
</dbReference>
<dbReference type="Proteomes" id="UP000839530">
    <property type="component" value="Unassembled WGS sequence"/>
</dbReference>
<dbReference type="Pfam" id="PF14000">
    <property type="entry name" value="Packaging_FI"/>
    <property type="match status" value="1"/>
</dbReference>
<reference evidence="2" key="1">
    <citation type="submission" date="2018-07" db="EMBL/GenBank/DDBJ databases">
        <authorList>
            <consortium name="GenomeTrakr network: Whole genome sequencing for foodborne pathogen traceback"/>
        </authorList>
    </citation>
    <scope>NUCLEOTIDE SEQUENCE [LARGE SCALE GENOMIC DNA]</scope>
    <source>
        <strain evidence="2">CFSAN048114</strain>
    </source>
</reference>
<dbReference type="AlphaFoldDB" id="A0A402WBC8"/>
<gene>
    <name evidence="2" type="ORF">A7E06_04645</name>
</gene>
<evidence type="ECO:0000313" key="2">
    <source>
        <dbReference type="EMBL" id="MIV42872.1"/>
    </source>
</evidence>
<dbReference type="InterPro" id="IPR025147">
    <property type="entry name" value="Packaging_FI"/>
</dbReference>
<proteinExistence type="predicted"/>
<accession>A0A402WBC8</accession>
<feature type="compositionally biased region" description="Polar residues" evidence="1">
    <location>
        <begin position="43"/>
        <end position="61"/>
    </location>
</feature>
<dbReference type="InterPro" id="IPR043043">
    <property type="entry name" value="Packaging_FI_C"/>
</dbReference>
<feature type="region of interest" description="Disordered" evidence="1">
    <location>
        <begin position="39"/>
        <end position="73"/>
    </location>
</feature>